<feature type="region of interest" description="Disordered" evidence="1">
    <location>
        <begin position="19"/>
        <end position="139"/>
    </location>
</feature>
<dbReference type="Proteomes" id="UP001221898">
    <property type="component" value="Unassembled WGS sequence"/>
</dbReference>
<reference evidence="2" key="1">
    <citation type="journal article" date="2023" name="Science">
        <title>Genome structures resolve the early diversification of teleost fishes.</title>
        <authorList>
            <person name="Parey E."/>
            <person name="Louis A."/>
            <person name="Montfort J."/>
            <person name="Bouchez O."/>
            <person name="Roques C."/>
            <person name="Iampietro C."/>
            <person name="Lluch J."/>
            <person name="Castinel A."/>
            <person name="Donnadieu C."/>
            <person name="Desvignes T."/>
            <person name="Floi Bucao C."/>
            <person name="Jouanno E."/>
            <person name="Wen M."/>
            <person name="Mejri S."/>
            <person name="Dirks R."/>
            <person name="Jansen H."/>
            <person name="Henkel C."/>
            <person name="Chen W.J."/>
            <person name="Zahm M."/>
            <person name="Cabau C."/>
            <person name="Klopp C."/>
            <person name="Thompson A.W."/>
            <person name="Robinson-Rechavi M."/>
            <person name="Braasch I."/>
            <person name="Lecointre G."/>
            <person name="Bobe J."/>
            <person name="Postlethwait J.H."/>
            <person name="Berthelot C."/>
            <person name="Roest Crollius H."/>
            <person name="Guiguen Y."/>
        </authorList>
    </citation>
    <scope>NUCLEOTIDE SEQUENCE</scope>
    <source>
        <strain evidence="2">NC1722</strain>
    </source>
</reference>
<sequence>MWLAYCAPCKSFRGTAGAVENELERQGGPKGSVPLRTPRPMRQQSSPDHGTWGGRMGKRDEASLGIGLGSTGLPHPLRGHARGPVGVFPETLARSTGNRGSRRRPSLSQRVRLRSTRAAAHLGPNSVFLRLTQDPPPRS</sequence>
<accession>A0AAD7WPD5</accession>
<evidence type="ECO:0000256" key="1">
    <source>
        <dbReference type="SAM" id="MobiDB-lite"/>
    </source>
</evidence>
<evidence type="ECO:0000313" key="2">
    <source>
        <dbReference type="EMBL" id="KAJ8403454.1"/>
    </source>
</evidence>
<name>A0AAD7WPD5_9TELE</name>
<feature type="compositionally biased region" description="Basic residues" evidence="1">
    <location>
        <begin position="100"/>
        <end position="115"/>
    </location>
</feature>
<evidence type="ECO:0000313" key="3">
    <source>
        <dbReference type="Proteomes" id="UP001221898"/>
    </source>
</evidence>
<organism evidence="2 3">
    <name type="scientific">Aldrovandia affinis</name>
    <dbReference type="NCBI Taxonomy" id="143900"/>
    <lineage>
        <taxon>Eukaryota</taxon>
        <taxon>Metazoa</taxon>
        <taxon>Chordata</taxon>
        <taxon>Craniata</taxon>
        <taxon>Vertebrata</taxon>
        <taxon>Euteleostomi</taxon>
        <taxon>Actinopterygii</taxon>
        <taxon>Neopterygii</taxon>
        <taxon>Teleostei</taxon>
        <taxon>Notacanthiformes</taxon>
        <taxon>Halosauridae</taxon>
        <taxon>Aldrovandia</taxon>
    </lineage>
</organism>
<dbReference type="AlphaFoldDB" id="A0AAD7WPD5"/>
<proteinExistence type="predicted"/>
<keyword evidence="3" id="KW-1185">Reference proteome</keyword>
<comment type="caution">
    <text evidence="2">The sequence shown here is derived from an EMBL/GenBank/DDBJ whole genome shotgun (WGS) entry which is preliminary data.</text>
</comment>
<dbReference type="EMBL" id="JAINUG010000058">
    <property type="protein sequence ID" value="KAJ8403454.1"/>
    <property type="molecule type" value="Genomic_DNA"/>
</dbReference>
<protein>
    <submittedName>
        <fullName evidence="2">Uncharacterized protein</fullName>
    </submittedName>
</protein>
<gene>
    <name evidence="2" type="ORF">AAFF_G00352260</name>
</gene>